<protein>
    <submittedName>
        <fullName evidence="2">Carboxymethylenebutenolidase</fullName>
    </submittedName>
</protein>
<dbReference type="InterPro" id="IPR029058">
    <property type="entry name" value="AB_hydrolase_fold"/>
</dbReference>
<dbReference type="GO" id="GO:0016787">
    <property type="term" value="F:hydrolase activity"/>
    <property type="evidence" value="ECO:0007669"/>
    <property type="project" value="InterPro"/>
</dbReference>
<dbReference type="STRING" id="1560345.AWL63_16105"/>
<dbReference type="RefSeq" id="WP_069205785.1">
    <property type="nucleotide sequence ID" value="NZ_CP014168.1"/>
</dbReference>
<dbReference type="OrthoDB" id="9771666at2"/>
<organism evidence="2 3">
    <name type="scientific">Sphingomonas panacis</name>
    <dbReference type="NCBI Taxonomy" id="1560345"/>
    <lineage>
        <taxon>Bacteria</taxon>
        <taxon>Pseudomonadati</taxon>
        <taxon>Pseudomonadota</taxon>
        <taxon>Alphaproteobacteria</taxon>
        <taxon>Sphingomonadales</taxon>
        <taxon>Sphingomonadaceae</taxon>
        <taxon>Sphingomonas</taxon>
    </lineage>
</organism>
<dbReference type="PANTHER" id="PTHR46623">
    <property type="entry name" value="CARBOXYMETHYLENEBUTENOLIDASE-RELATED"/>
    <property type="match status" value="1"/>
</dbReference>
<dbReference type="EMBL" id="CP014168">
    <property type="protein sequence ID" value="AOH85252.1"/>
    <property type="molecule type" value="Genomic_DNA"/>
</dbReference>
<proteinExistence type="predicted"/>
<dbReference type="Pfam" id="PF01738">
    <property type="entry name" value="DLH"/>
    <property type="match status" value="1"/>
</dbReference>
<dbReference type="Gene3D" id="3.40.50.1820">
    <property type="entry name" value="alpha/beta hydrolase"/>
    <property type="match status" value="1"/>
</dbReference>
<accession>A0A1B3ZCU5</accession>
<keyword evidence="3" id="KW-1185">Reference proteome</keyword>
<dbReference type="PANTHER" id="PTHR46623:SF6">
    <property type="entry name" value="ALPHA_BETA-HYDROLASES SUPERFAMILY PROTEIN"/>
    <property type="match status" value="1"/>
</dbReference>
<reference evidence="2 3" key="1">
    <citation type="submission" date="2016-01" db="EMBL/GenBank/DDBJ databases">
        <title>Complete genome and mega plasmid sequence of Sphingomonas panacis DCY99 elicits systemic resistance in rice to Xanthomonas oryzae.</title>
        <authorList>
            <person name="Kim Y.J."/>
            <person name="Yang D.C."/>
            <person name="Sing P."/>
        </authorList>
    </citation>
    <scope>NUCLEOTIDE SEQUENCE [LARGE SCALE GENOMIC DNA]</scope>
    <source>
        <strain evidence="2 3">DCY99</strain>
    </source>
</reference>
<feature type="domain" description="Dienelactone hydrolase" evidence="1">
    <location>
        <begin position="16"/>
        <end position="229"/>
    </location>
</feature>
<dbReference type="AlphaFoldDB" id="A0A1B3ZCU5"/>
<name>A0A1B3ZCU5_9SPHN</name>
<evidence type="ECO:0000313" key="3">
    <source>
        <dbReference type="Proteomes" id="UP000094256"/>
    </source>
</evidence>
<dbReference type="Proteomes" id="UP000094256">
    <property type="component" value="Chromosome"/>
</dbReference>
<dbReference type="SUPFAM" id="SSF53474">
    <property type="entry name" value="alpha/beta-Hydrolases"/>
    <property type="match status" value="1"/>
</dbReference>
<dbReference type="InterPro" id="IPR002925">
    <property type="entry name" value="Dienelactn_hydro"/>
</dbReference>
<evidence type="ECO:0000313" key="2">
    <source>
        <dbReference type="EMBL" id="AOH85252.1"/>
    </source>
</evidence>
<dbReference type="InterPro" id="IPR051049">
    <property type="entry name" value="Dienelactone_hydrolase-like"/>
</dbReference>
<sequence length="232" mass="25120">MTYSTTIAASDQSGEFAVYVAEPAGTPRAAIVVVQEIFGVNAGIRRKCDLLAQEGYLALAPDLFWRLEPGLQLDADNAASMAKGVELVVKFDTDVGVTDLQTTIDQARALSGNRKVGIVGYCLGGRMAAYAAARTDVDASVGYYGVMIENMLGGKDAIRNPLMLHIPEHDDHVPKEVQEKIHAAFDAHPQVTLYDYPGEHHGFADMFGKRRSEAGAELADKRSRDFFESALA</sequence>
<dbReference type="KEGG" id="span:AWL63_16105"/>
<evidence type="ECO:0000259" key="1">
    <source>
        <dbReference type="Pfam" id="PF01738"/>
    </source>
</evidence>
<gene>
    <name evidence="2" type="ORF">AWL63_16105</name>
</gene>